<sequence>MGLPQNYALPTMDDDTKVNIPFPAATKQAAAEINGVKTDVMSVSFADKIMITITQGGRIAQWVTIPLLSDNPTQSDPYFQTLSPEEDGLLPAARFQPRTLLGAGGPDREALGQLYASQIAHAITTKSPQEDRSLMLGLGLAKVDFDREFFLKVVDLVLSII</sequence>
<name>A0A0D1ZA22_EXOME</name>
<proteinExistence type="predicted"/>
<evidence type="ECO:0000313" key="1">
    <source>
        <dbReference type="EMBL" id="KIV91502.1"/>
    </source>
</evidence>
<dbReference type="PANTHER" id="PTHR31051:SF1">
    <property type="entry name" value="PROTEASOME ASSEMBLY CHAPERONE 3"/>
    <property type="match status" value="1"/>
</dbReference>
<organism evidence="1 2">
    <name type="scientific">Exophiala mesophila</name>
    <name type="common">Black yeast-like fungus</name>
    <dbReference type="NCBI Taxonomy" id="212818"/>
    <lineage>
        <taxon>Eukaryota</taxon>
        <taxon>Fungi</taxon>
        <taxon>Dikarya</taxon>
        <taxon>Ascomycota</taxon>
        <taxon>Pezizomycotina</taxon>
        <taxon>Eurotiomycetes</taxon>
        <taxon>Chaetothyriomycetidae</taxon>
        <taxon>Chaetothyriales</taxon>
        <taxon>Herpotrichiellaceae</taxon>
        <taxon>Exophiala</taxon>
    </lineage>
</organism>
<dbReference type="STRING" id="212818.A0A0D1ZA22"/>
<dbReference type="InterPro" id="IPR018788">
    <property type="entry name" value="Proteasome_assmbl_chp_3"/>
</dbReference>
<dbReference type="OMA" id="WLHVPME"/>
<accession>A0A0D1ZA22</accession>
<gene>
    <name evidence="1" type="ORF">PV10_06034</name>
</gene>
<dbReference type="EMBL" id="KN847523">
    <property type="protein sequence ID" value="KIV91502.1"/>
    <property type="molecule type" value="Genomic_DNA"/>
</dbReference>
<dbReference type="Pfam" id="PF10178">
    <property type="entry name" value="PAC3"/>
    <property type="match status" value="1"/>
</dbReference>
<dbReference type="GO" id="GO:0043248">
    <property type="term" value="P:proteasome assembly"/>
    <property type="evidence" value="ECO:0007669"/>
    <property type="project" value="InterPro"/>
</dbReference>
<dbReference type="Gene3D" id="3.30.230.90">
    <property type="match status" value="1"/>
</dbReference>
<dbReference type="AlphaFoldDB" id="A0A0D1ZA22"/>
<dbReference type="OrthoDB" id="5593278at2759"/>
<dbReference type="RefSeq" id="XP_016223076.1">
    <property type="nucleotide sequence ID" value="XM_016370783.1"/>
</dbReference>
<keyword evidence="2" id="KW-1185">Reference proteome</keyword>
<evidence type="ECO:0000313" key="2">
    <source>
        <dbReference type="Proteomes" id="UP000054302"/>
    </source>
</evidence>
<dbReference type="HOGENOM" id="CLU_138059_0_0_1"/>
<protein>
    <submittedName>
        <fullName evidence="1">Uncharacterized protein</fullName>
    </submittedName>
</protein>
<dbReference type="PANTHER" id="PTHR31051">
    <property type="entry name" value="PROTEASOME ASSEMBLY CHAPERONE 3"/>
    <property type="match status" value="1"/>
</dbReference>
<dbReference type="InterPro" id="IPR053720">
    <property type="entry name" value="Psm_Assembly_Chaperone"/>
</dbReference>
<dbReference type="Proteomes" id="UP000054302">
    <property type="component" value="Unassembled WGS sequence"/>
</dbReference>
<dbReference type="VEuPathDB" id="FungiDB:PV10_06034"/>
<reference evidence="1 2" key="1">
    <citation type="submission" date="2015-01" db="EMBL/GenBank/DDBJ databases">
        <title>The Genome Sequence of Exophiala mesophila CBS40295.</title>
        <authorList>
            <consortium name="The Broad Institute Genomics Platform"/>
            <person name="Cuomo C."/>
            <person name="de Hoog S."/>
            <person name="Gorbushina A."/>
            <person name="Stielow B."/>
            <person name="Teixiera M."/>
            <person name="Abouelleil A."/>
            <person name="Chapman S.B."/>
            <person name="Priest M."/>
            <person name="Young S.K."/>
            <person name="Wortman J."/>
            <person name="Nusbaum C."/>
            <person name="Birren B."/>
        </authorList>
    </citation>
    <scope>NUCLEOTIDE SEQUENCE [LARGE SCALE GENOMIC DNA]</scope>
    <source>
        <strain evidence="1 2">CBS 40295</strain>
    </source>
</reference>
<dbReference type="GeneID" id="27323879"/>